<dbReference type="Proteomes" id="UP001497535">
    <property type="component" value="Unassembled WGS sequence"/>
</dbReference>
<comment type="caution">
    <text evidence="1">The sequence shown here is derived from an EMBL/GenBank/DDBJ whole genome shotgun (WGS) entry which is preliminary data.</text>
</comment>
<reference evidence="1" key="1">
    <citation type="submission" date="2023-11" db="EMBL/GenBank/DDBJ databases">
        <authorList>
            <person name="Poullet M."/>
        </authorList>
    </citation>
    <scope>NUCLEOTIDE SEQUENCE</scope>
    <source>
        <strain evidence="1">E1834</strain>
    </source>
</reference>
<organism evidence="1 2">
    <name type="scientific">Meloidogyne enterolobii</name>
    <name type="common">Root-knot nematode worm</name>
    <name type="synonym">Meloidogyne mayaguensis</name>
    <dbReference type="NCBI Taxonomy" id="390850"/>
    <lineage>
        <taxon>Eukaryota</taxon>
        <taxon>Metazoa</taxon>
        <taxon>Ecdysozoa</taxon>
        <taxon>Nematoda</taxon>
        <taxon>Chromadorea</taxon>
        <taxon>Rhabditida</taxon>
        <taxon>Tylenchina</taxon>
        <taxon>Tylenchomorpha</taxon>
        <taxon>Tylenchoidea</taxon>
        <taxon>Meloidogynidae</taxon>
        <taxon>Meloidogyninae</taxon>
        <taxon>Meloidogyne</taxon>
    </lineage>
</organism>
<sequence>MQKPVSSQIPRGVGCPPPPGMDPRKGKGRLMCIKVRMLDDSVGVFHLGHKALGQALFDEVCRHLNLLESDYFGLEFISFGNRCWLDKDKSILRQIMAAQSDARFFFTVKFYTPNPAELEEEYTRYLFALQLRRDLARGELLCNESTAALLVSFIIQSECGDYSPLDYPDYRYVSSGNVQFVPNQSPAFQKEVMEQHKKLIGMSPAEADFNLLETARRCDFYGIRLHNARDLEGVEVALSVAHMGIKMFHQLNCMMTFSWAKIRKLCFKRKRLMIKIHPDSAQQYKETVEFIFDNRDDCKNFWKKCVEHHSFFRCPEPVESRESRKLFHRGSNFHYQGRTQKQLMDYVREHRKRREPFKRPLQRSFIHPLNTKAPIFPPIYGNQQQFQQPQPQQHYFISNRLSENNKNRQAVENTQKLIMNITSMASQNGGNLIGNSINNTKRSSGEEIITRENGERKTRPKVLIF</sequence>
<evidence type="ECO:0000313" key="2">
    <source>
        <dbReference type="Proteomes" id="UP001497535"/>
    </source>
</evidence>
<evidence type="ECO:0000313" key="1">
    <source>
        <dbReference type="EMBL" id="CAK5070389.1"/>
    </source>
</evidence>
<protein>
    <submittedName>
        <fullName evidence="1">Uncharacterized protein</fullName>
    </submittedName>
</protein>
<accession>A0ACB0YZN9</accession>
<name>A0ACB0YZN9_MELEN</name>
<proteinExistence type="predicted"/>
<keyword evidence="2" id="KW-1185">Reference proteome</keyword>
<gene>
    <name evidence="1" type="ORF">MENTE1834_LOCUS18624</name>
</gene>
<dbReference type="EMBL" id="CAVMJV010000021">
    <property type="protein sequence ID" value="CAK5070389.1"/>
    <property type="molecule type" value="Genomic_DNA"/>
</dbReference>